<gene>
    <name evidence="6" type="ORF">SAMN05216439_0299</name>
</gene>
<evidence type="ECO:0000256" key="2">
    <source>
        <dbReference type="ARBA" id="ARBA00022723"/>
    </source>
</evidence>
<dbReference type="InterPro" id="IPR027467">
    <property type="entry name" value="MopterinOxRdtase_cofactor_BS"/>
</dbReference>
<dbReference type="SUPFAM" id="SSF53706">
    <property type="entry name" value="Formate dehydrogenase/DMSO reductase, domains 1-3"/>
    <property type="match status" value="1"/>
</dbReference>
<dbReference type="PROSITE" id="PS51669">
    <property type="entry name" value="4FE4S_MOW_BIS_MGD"/>
    <property type="match status" value="1"/>
</dbReference>
<proteinExistence type="inferred from homology"/>
<comment type="similarity">
    <text evidence="1">Belongs to the prokaryotic molybdopterin-containing oxidoreductase family.</text>
</comment>
<evidence type="ECO:0000256" key="3">
    <source>
        <dbReference type="ARBA" id="ARBA00023004"/>
    </source>
</evidence>
<feature type="domain" description="4Fe-4S Mo/W bis-MGD-type" evidence="5">
    <location>
        <begin position="2"/>
        <end position="58"/>
    </location>
</feature>
<evidence type="ECO:0000256" key="1">
    <source>
        <dbReference type="ARBA" id="ARBA00010312"/>
    </source>
</evidence>
<evidence type="ECO:0000313" key="7">
    <source>
        <dbReference type="Proteomes" id="UP000199506"/>
    </source>
</evidence>
<dbReference type="Proteomes" id="UP000199506">
    <property type="component" value="Unassembled WGS sequence"/>
</dbReference>
<keyword evidence="4" id="KW-0411">Iron-sulfur</keyword>
<dbReference type="EMBL" id="FOAK01000013">
    <property type="protein sequence ID" value="SEL28239.1"/>
    <property type="molecule type" value="Genomic_DNA"/>
</dbReference>
<accession>A0A1H7NY58</accession>
<dbReference type="Gene3D" id="2.20.25.90">
    <property type="entry name" value="ADC-like domains"/>
    <property type="match status" value="1"/>
</dbReference>
<dbReference type="GO" id="GO:0046872">
    <property type="term" value="F:metal ion binding"/>
    <property type="evidence" value="ECO:0007669"/>
    <property type="project" value="UniProtKB-KW"/>
</dbReference>
<feature type="non-terminal residue" evidence="6">
    <location>
        <position position="109"/>
    </location>
</feature>
<sequence length="109" mass="11951">MLEIKHTLCPSCSVGCGINVVLKEENIVGTFPYKRHPVNSGKNCLNGRNSIECYLNKFEDINVDDVVADVLKELKSADASSVTVVCSGNNDVEEIKAIKEFAESNNFNL</sequence>
<evidence type="ECO:0000259" key="5">
    <source>
        <dbReference type="PROSITE" id="PS51669"/>
    </source>
</evidence>
<keyword evidence="3" id="KW-0408">Iron</keyword>
<dbReference type="GO" id="GO:0051539">
    <property type="term" value="F:4 iron, 4 sulfur cluster binding"/>
    <property type="evidence" value="ECO:0007669"/>
    <property type="project" value="InterPro"/>
</dbReference>
<dbReference type="Pfam" id="PF04879">
    <property type="entry name" value="Molybdop_Fe4S4"/>
    <property type="match status" value="1"/>
</dbReference>
<dbReference type="InterPro" id="IPR006963">
    <property type="entry name" value="Mopterin_OxRdtase_4Fe-4S_dom"/>
</dbReference>
<evidence type="ECO:0000313" key="6">
    <source>
        <dbReference type="EMBL" id="SEL28239.1"/>
    </source>
</evidence>
<dbReference type="PROSITE" id="PS00551">
    <property type="entry name" value="MOLYBDOPTERIN_PROK_1"/>
    <property type="match status" value="1"/>
</dbReference>
<dbReference type="SMART" id="SM00926">
    <property type="entry name" value="Molybdop_Fe4S4"/>
    <property type="match status" value="1"/>
</dbReference>
<keyword evidence="2" id="KW-0479">Metal-binding</keyword>
<dbReference type="GO" id="GO:0016491">
    <property type="term" value="F:oxidoreductase activity"/>
    <property type="evidence" value="ECO:0007669"/>
    <property type="project" value="InterPro"/>
</dbReference>
<dbReference type="AlphaFoldDB" id="A0A1H7NY58"/>
<dbReference type="STRING" id="190974.SAMN05216439_0299"/>
<name>A0A1H7NY58_9EURY</name>
<protein>
    <submittedName>
        <fullName evidence="6">Formate dehydrogenase major subunit</fullName>
    </submittedName>
</protein>
<organism evidence="6 7">
    <name type="scientific">Methanobrevibacter gottschalkii</name>
    <dbReference type="NCBI Taxonomy" id="190974"/>
    <lineage>
        <taxon>Archaea</taxon>
        <taxon>Methanobacteriati</taxon>
        <taxon>Methanobacteriota</taxon>
        <taxon>Methanomada group</taxon>
        <taxon>Methanobacteria</taxon>
        <taxon>Methanobacteriales</taxon>
        <taxon>Methanobacteriaceae</taxon>
        <taxon>Methanobrevibacter</taxon>
    </lineage>
</organism>
<evidence type="ECO:0000256" key="4">
    <source>
        <dbReference type="ARBA" id="ARBA00023014"/>
    </source>
</evidence>
<reference evidence="6 7" key="1">
    <citation type="submission" date="2016-10" db="EMBL/GenBank/DDBJ databases">
        <authorList>
            <person name="de Groot N.N."/>
        </authorList>
    </citation>
    <scope>NUCLEOTIDE SEQUENCE [LARGE SCALE GENOMIC DNA]</scope>
    <source>
        <strain evidence="6 7">DSM 11978</strain>
    </source>
</reference>